<keyword evidence="2" id="KW-1185">Reference proteome</keyword>
<comment type="caution">
    <text evidence="1">The sequence shown here is derived from an EMBL/GenBank/DDBJ whole genome shotgun (WGS) entry which is preliminary data.</text>
</comment>
<dbReference type="EMBL" id="BGPR01040287">
    <property type="protein sequence ID" value="GBO16396.1"/>
    <property type="molecule type" value="Genomic_DNA"/>
</dbReference>
<evidence type="ECO:0000313" key="2">
    <source>
        <dbReference type="Proteomes" id="UP000499080"/>
    </source>
</evidence>
<reference evidence="1 2" key="1">
    <citation type="journal article" date="2019" name="Sci. Rep.">
        <title>Orb-weaving spider Araneus ventricosus genome elucidates the spidroin gene catalogue.</title>
        <authorList>
            <person name="Kono N."/>
            <person name="Nakamura H."/>
            <person name="Ohtoshi R."/>
            <person name="Moran D.A.P."/>
            <person name="Shinohara A."/>
            <person name="Yoshida Y."/>
            <person name="Fujiwara M."/>
            <person name="Mori M."/>
            <person name="Tomita M."/>
            <person name="Arakawa K."/>
        </authorList>
    </citation>
    <scope>NUCLEOTIDE SEQUENCE [LARGE SCALE GENOMIC DNA]</scope>
</reference>
<accession>A0A4Y2UXB3</accession>
<gene>
    <name evidence="1" type="ORF">AVEN_258375_1</name>
</gene>
<dbReference type="AlphaFoldDB" id="A0A4Y2UXB3"/>
<dbReference type="Proteomes" id="UP000499080">
    <property type="component" value="Unassembled WGS sequence"/>
</dbReference>
<organism evidence="1 2">
    <name type="scientific">Araneus ventricosus</name>
    <name type="common">Orbweaver spider</name>
    <name type="synonym">Epeira ventricosa</name>
    <dbReference type="NCBI Taxonomy" id="182803"/>
    <lineage>
        <taxon>Eukaryota</taxon>
        <taxon>Metazoa</taxon>
        <taxon>Ecdysozoa</taxon>
        <taxon>Arthropoda</taxon>
        <taxon>Chelicerata</taxon>
        <taxon>Arachnida</taxon>
        <taxon>Araneae</taxon>
        <taxon>Araneomorphae</taxon>
        <taxon>Entelegynae</taxon>
        <taxon>Araneoidea</taxon>
        <taxon>Araneidae</taxon>
        <taxon>Araneus</taxon>
    </lineage>
</organism>
<protein>
    <submittedName>
        <fullName evidence="1">Uncharacterized protein</fullName>
    </submittedName>
</protein>
<evidence type="ECO:0000313" key="1">
    <source>
        <dbReference type="EMBL" id="GBO16396.1"/>
    </source>
</evidence>
<proteinExistence type="predicted"/>
<sequence>MDFWQKLLKNGKGARDIARRMRDQYVQTEDFIDLPSSLKIVKRSLKLKKMDNISTGNCYDWSPNLLKVRGSTTEPDSDPSTHFLLSSLCLEPSC</sequence>
<name>A0A4Y2UXB3_ARAVE</name>